<dbReference type="EMBL" id="AP023343">
    <property type="protein sequence ID" value="BCI85471.1"/>
    <property type="molecule type" value="Genomic_DNA"/>
</dbReference>
<keyword evidence="5" id="KW-1185">Reference proteome</keyword>
<feature type="domain" description="PE" evidence="1">
    <location>
        <begin position="4"/>
        <end position="94"/>
    </location>
</feature>
<reference evidence="3 4" key="1">
    <citation type="submission" date="2017-02" db="EMBL/GenBank/DDBJ databases">
        <title>Complete genome sequences of Mycobacterium kansasii strains isolated from rhesus macaques.</title>
        <authorList>
            <person name="Panda A."/>
            <person name="Nagaraj S."/>
            <person name="Zhao X."/>
            <person name="Tettelin H."/>
            <person name="Detolla L.J."/>
        </authorList>
    </citation>
    <scope>NUCLEOTIDE SEQUENCE [LARGE SCALE GENOMIC DNA]</scope>
    <source>
        <strain evidence="3 4">11-3813</strain>
    </source>
</reference>
<evidence type="ECO:0000313" key="2">
    <source>
        <dbReference type="EMBL" id="BCI85471.1"/>
    </source>
</evidence>
<evidence type="ECO:0000259" key="1">
    <source>
        <dbReference type="Pfam" id="PF00934"/>
    </source>
</evidence>
<name>A0A1V3WTB6_MYCKA</name>
<evidence type="ECO:0000313" key="3">
    <source>
        <dbReference type="EMBL" id="OOK70167.1"/>
    </source>
</evidence>
<evidence type="ECO:0000313" key="5">
    <source>
        <dbReference type="Proteomes" id="UP000516380"/>
    </source>
</evidence>
<dbReference type="InterPro" id="IPR038332">
    <property type="entry name" value="PPE_sf"/>
</dbReference>
<gene>
    <name evidence="3" type="ORF">BZL30_6392</name>
    <name evidence="2" type="ORF">NIIDMKKI_06770</name>
</gene>
<dbReference type="EMBL" id="MVBM01000006">
    <property type="protein sequence ID" value="OOK70167.1"/>
    <property type="molecule type" value="Genomic_DNA"/>
</dbReference>
<dbReference type="Proteomes" id="UP000189229">
    <property type="component" value="Unassembled WGS sequence"/>
</dbReference>
<dbReference type="SUPFAM" id="SSF140459">
    <property type="entry name" value="PE/PPE dimer-like"/>
    <property type="match status" value="1"/>
</dbReference>
<reference evidence="2 5" key="2">
    <citation type="submission" date="2020-07" db="EMBL/GenBank/DDBJ databases">
        <title>Mycobacterium kansasii (former subtype) with zoonotic potential isolated from diseased indoor pet cat, Japan.</title>
        <authorList>
            <person name="Fukano H."/>
            <person name="Terazono T."/>
            <person name="Hoshino Y."/>
        </authorList>
    </citation>
    <scope>NUCLEOTIDE SEQUENCE [LARGE SCALE GENOMIC DNA]</scope>
    <source>
        <strain evidence="2 5">Kuro-I</strain>
    </source>
</reference>
<sequence>MSYVIATAELLAAAAADVMGIGSSLDAANSAAAVPITRVFAAAGDEVSAAIAALFSSHGQAYQSVSAQVAAFQTQFVRALTNAGASYASAEAANVSPLQALEEGLLGVINAPTNLLLSRPLIGNGTNGTPGPGKTAGLAGSYGATVAMADRA</sequence>
<protein>
    <submittedName>
        <fullName evidence="3">PE family protein</fullName>
    </submittedName>
</protein>
<dbReference type="Pfam" id="PF00934">
    <property type="entry name" value="PE"/>
    <property type="match status" value="1"/>
</dbReference>
<dbReference type="AlphaFoldDB" id="A0A1V3WTB6"/>
<dbReference type="Proteomes" id="UP000516380">
    <property type="component" value="Chromosome"/>
</dbReference>
<dbReference type="Gene3D" id="1.10.287.850">
    <property type="entry name" value="HP0062-like domain"/>
    <property type="match status" value="1"/>
</dbReference>
<proteinExistence type="predicted"/>
<accession>A0A1V3WTB6</accession>
<organism evidence="3 4">
    <name type="scientific">Mycobacterium kansasii</name>
    <dbReference type="NCBI Taxonomy" id="1768"/>
    <lineage>
        <taxon>Bacteria</taxon>
        <taxon>Bacillati</taxon>
        <taxon>Actinomycetota</taxon>
        <taxon>Actinomycetes</taxon>
        <taxon>Mycobacteriales</taxon>
        <taxon>Mycobacteriaceae</taxon>
        <taxon>Mycobacterium</taxon>
    </lineage>
</organism>
<evidence type="ECO:0000313" key="4">
    <source>
        <dbReference type="Proteomes" id="UP000189229"/>
    </source>
</evidence>
<dbReference type="InterPro" id="IPR000084">
    <property type="entry name" value="PE-PGRS_N"/>
</dbReference>